<dbReference type="STRING" id="294746.A5DAB1"/>
<sequence length="200" mass="22500">MHWPVPLNPNGNHPLFPKLADGSRDVLQNWDFVKTYDSMQTLVENKQARAIGVSNFTVKNLKTLLEAPSTRIKPVANQVEMHPYLPQPRLLEFCRQNEILIESYSPLGSTNSPLLTDDVVLKIASKYGVTPASILISWAVWRGTVVLPKSVTPTRIESNFKIVKLEDTDGVELNQLHKVRGISRLVSPDWAPFVVFDSNE</sequence>
<evidence type="ECO:0000313" key="4">
    <source>
        <dbReference type="Proteomes" id="UP000001997"/>
    </source>
</evidence>
<dbReference type="EMBL" id="CH408155">
    <property type="protein sequence ID" value="EDK36118.1"/>
    <property type="molecule type" value="Genomic_DNA"/>
</dbReference>
<dbReference type="InterPro" id="IPR036812">
    <property type="entry name" value="NAD(P)_OxRdtase_dom_sf"/>
</dbReference>
<feature type="domain" description="NADP-dependent oxidoreductase" evidence="2">
    <location>
        <begin position="1"/>
        <end position="166"/>
    </location>
</feature>
<keyword evidence="1" id="KW-0560">Oxidoreductase</keyword>
<name>A5DAB1_PICGU</name>
<dbReference type="SUPFAM" id="SSF51430">
    <property type="entry name" value="NAD(P)-linked oxidoreductase"/>
    <property type="match status" value="1"/>
</dbReference>
<dbReference type="InParanoid" id="A5DAB1"/>
<dbReference type="AlphaFoldDB" id="A5DAB1"/>
<keyword evidence="4" id="KW-1185">Reference proteome</keyword>
<dbReference type="Proteomes" id="UP000001997">
    <property type="component" value="Unassembled WGS sequence"/>
</dbReference>
<evidence type="ECO:0000259" key="2">
    <source>
        <dbReference type="Pfam" id="PF00248"/>
    </source>
</evidence>
<accession>A5DAB1</accession>
<dbReference type="PROSITE" id="PS00062">
    <property type="entry name" value="ALDOKETO_REDUCTASE_2"/>
    <property type="match status" value="1"/>
</dbReference>
<gene>
    <name evidence="3" type="ORF">PGUG_00216</name>
</gene>
<proteinExistence type="predicted"/>
<dbReference type="PROSITE" id="PS00063">
    <property type="entry name" value="ALDOKETO_REDUCTASE_3"/>
    <property type="match status" value="1"/>
</dbReference>
<dbReference type="InterPro" id="IPR023210">
    <property type="entry name" value="NADP_OxRdtase_dom"/>
</dbReference>
<evidence type="ECO:0000256" key="1">
    <source>
        <dbReference type="ARBA" id="ARBA00023002"/>
    </source>
</evidence>
<dbReference type="PANTHER" id="PTHR11732">
    <property type="entry name" value="ALDO/KETO REDUCTASE"/>
    <property type="match status" value="1"/>
</dbReference>
<organism evidence="3 4">
    <name type="scientific">Meyerozyma guilliermondii (strain ATCC 6260 / CBS 566 / DSM 6381 / JCM 1539 / NBRC 10279 / NRRL Y-324)</name>
    <name type="common">Yeast</name>
    <name type="synonym">Candida guilliermondii</name>
    <dbReference type="NCBI Taxonomy" id="294746"/>
    <lineage>
        <taxon>Eukaryota</taxon>
        <taxon>Fungi</taxon>
        <taxon>Dikarya</taxon>
        <taxon>Ascomycota</taxon>
        <taxon>Saccharomycotina</taxon>
        <taxon>Pichiomycetes</taxon>
        <taxon>Debaryomycetaceae</taxon>
        <taxon>Meyerozyma</taxon>
    </lineage>
</organism>
<dbReference type="Pfam" id="PF00248">
    <property type="entry name" value="Aldo_ket_red"/>
    <property type="match status" value="1"/>
</dbReference>
<dbReference type="KEGG" id="pgu:PGUG_00216"/>
<dbReference type="RefSeq" id="XP_001486839.1">
    <property type="nucleotide sequence ID" value="XM_001486789.1"/>
</dbReference>
<dbReference type="OMA" id="WPPFLYD"/>
<reference evidence="3 4" key="1">
    <citation type="journal article" date="2009" name="Nature">
        <title>Evolution of pathogenicity and sexual reproduction in eight Candida genomes.</title>
        <authorList>
            <person name="Butler G."/>
            <person name="Rasmussen M.D."/>
            <person name="Lin M.F."/>
            <person name="Santos M.A."/>
            <person name="Sakthikumar S."/>
            <person name="Munro C.A."/>
            <person name="Rheinbay E."/>
            <person name="Grabherr M."/>
            <person name="Forche A."/>
            <person name="Reedy J.L."/>
            <person name="Agrafioti I."/>
            <person name="Arnaud M.B."/>
            <person name="Bates S."/>
            <person name="Brown A.J."/>
            <person name="Brunke S."/>
            <person name="Costanzo M.C."/>
            <person name="Fitzpatrick D.A."/>
            <person name="de Groot P.W."/>
            <person name="Harris D."/>
            <person name="Hoyer L.L."/>
            <person name="Hube B."/>
            <person name="Klis F.M."/>
            <person name="Kodira C."/>
            <person name="Lennard N."/>
            <person name="Logue M.E."/>
            <person name="Martin R."/>
            <person name="Neiman A.M."/>
            <person name="Nikolaou E."/>
            <person name="Quail M.A."/>
            <person name="Quinn J."/>
            <person name="Santos M.C."/>
            <person name="Schmitzberger F.F."/>
            <person name="Sherlock G."/>
            <person name="Shah P."/>
            <person name="Silverstein K.A."/>
            <person name="Skrzypek M.S."/>
            <person name="Soll D."/>
            <person name="Staggs R."/>
            <person name="Stansfield I."/>
            <person name="Stumpf M.P."/>
            <person name="Sudbery P.E."/>
            <person name="Srikantha T."/>
            <person name="Zeng Q."/>
            <person name="Berman J."/>
            <person name="Berriman M."/>
            <person name="Heitman J."/>
            <person name="Gow N.A."/>
            <person name="Lorenz M.C."/>
            <person name="Birren B.W."/>
            <person name="Kellis M."/>
            <person name="Cuomo C.A."/>
        </authorList>
    </citation>
    <scope>NUCLEOTIDE SEQUENCE [LARGE SCALE GENOMIC DNA]</scope>
    <source>
        <strain evidence="4">ATCC 6260 / CBS 566 / DSM 6381 / JCM 1539 / NBRC 10279 / NRRL Y-324</strain>
    </source>
</reference>
<protein>
    <recommendedName>
        <fullName evidence="2">NADP-dependent oxidoreductase domain-containing protein</fullName>
    </recommendedName>
</protein>
<dbReference type="Gene3D" id="3.20.20.100">
    <property type="entry name" value="NADP-dependent oxidoreductase domain"/>
    <property type="match status" value="1"/>
</dbReference>
<evidence type="ECO:0000313" key="3">
    <source>
        <dbReference type="EMBL" id="EDK36118.1"/>
    </source>
</evidence>
<dbReference type="HOGENOM" id="CLU_023205_12_1_1"/>
<dbReference type="OrthoDB" id="416253at2759"/>
<dbReference type="InterPro" id="IPR018170">
    <property type="entry name" value="Aldo/ket_reductase_CS"/>
</dbReference>
<dbReference type="VEuPathDB" id="FungiDB:PGUG_00216"/>
<dbReference type="InterPro" id="IPR020471">
    <property type="entry name" value="AKR"/>
</dbReference>
<dbReference type="GeneID" id="5129440"/>
<dbReference type="GO" id="GO:0016616">
    <property type="term" value="F:oxidoreductase activity, acting on the CH-OH group of donors, NAD or NADP as acceptor"/>
    <property type="evidence" value="ECO:0007669"/>
    <property type="project" value="UniProtKB-ARBA"/>
</dbReference>
<dbReference type="eggNOG" id="KOG1577">
    <property type="taxonomic scope" value="Eukaryota"/>
</dbReference>
<dbReference type="PRINTS" id="PR00069">
    <property type="entry name" value="ALDKETRDTASE"/>
</dbReference>
<dbReference type="FunCoup" id="A5DAB1">
    <property type="interactions" value="500"/>
</dbReference>